<evidence type="ECO:0000313" key="3">
    <source>
        <dbReference type="Proteomes" id="UP001152797"/>
    </source>
</evidence>
<dbReference type="EMBL" id="CAMXCT030002059">
    <property type="protein sequence ID" value="CAL4782649.1"/>
    <property type="molecule type" value="Genomic_DNA"/>
</dbReference>
<reference evidence="1" key="1">
    <citation type="submission" date="2022-10" db="EMBL/GenBank/DDBJ databases">
        <authorList>
            <person name="Chen Y."/>
            <person name="Dougan E. K."/>
            <person name="Chan C."/>
            <person name="Rhodes N."/>
            <person name="Thang M."/>
        </authorList>
    </citation>
    <scope>NUCLEOTIDE SEQUENCE</scope>
</reference>
<accession>A0A9P1CQL3</accession>
<gene>
    <name evidence="1" type="ORF">C1SCF055_LOCUS21915</name>
</gene>
<dbReference type="AlphaFoldDB" id="A0A9P1CQL3"/>
<comment type="caution">
    <text evidence="1">The sequence shown here is derived from an EMBL/GenBank/DDBJ whole genome shotgun (WGS) entry which is preliminary data.</text>
</comment>
<evidence type="ECO:0000313" key="1">
    <source>
        <dbReference type="EMBL" id="CAI3995337.1"/>
    </source>
</evidence>
<name>A0A9P1CQL3_9DINO</name>
<dbReference type="EMBL" id="CAMXCT020002059">
    <property type="protein sequence ID" value="CAL1148712.1"/>
    <property type="molecule type" value="Genomic_DNA"/>
</dbReference>
<reference evidence="2" key="2">
    <citation type="submission" date="2024-04" db="EMBL/GenBank/DDBJ databases">
        <authorList>
            <person name="Chen Y."/>
            <person name="Shah S."/>
            <person name="Dougan E. K."/>
            <person name="Thang M."/>
            <person name="Chan C."/>
        </authorList>
    </citation>
    <scope>NUCLEOTIDE SEQUENCE [LARGE SCALE GENOMIC DNA]</scope>
</reference>
<evidence type="ECO:0000313" key="2">
    <source>
        <dbReference type="EMBL" id="CAL1148712.1"/>
    </source>
</evidence>
<dbReference type="Proteomes" id="UP001152797">
    <property type="component" value="Unassembled WGS sequence"/>
</dbReference>
<dbReference type="EMBL" id="CAMXCT010002059">
    <property type="protein sequence ID" value="CAI3995337.1"/>
    <property type="molecule type" value="Genomic_DNA"/>
</dbReference>
<proteinExistence type="predicted"/>
<protein>
    <submittedName>
        <fullName evidence="1">Uncharacterized protein</fullName>
    </submittedName>
</protein>
<keyword evidence="3" id="KW-1185">Reference proteome</keyword>
<organism evidence="1">
    <name type="scientific">Cladocopium goreaui</name>
    <dbReference type="NCBI Taxonomy" id="2562237"/>
    <lineage>
        <taxon>Eukaryota</taxon>
        <taxon>Sar</taxon>
        <taxon>Alveolata</taxon>
        <taxon>Dinophyceae</taxon>
        <taxon>Suessiales</taxon>
        <taxon>Symbiodiniaceae</taxon>
        <taxon>Cladocopium</taxon>
    </lineage>
</organism>
<sequence>MDASASWFPLVALALMSMPKLGKLDRKKRVRKVAVKQKSISRSRVPVLGHADASGQQLDCQPSRPTHAINGDSVYVSSFTSGLNQRFYLACHRKVADFFRWSPIPRSLESFECRVVGYYTTLIDEFLKTDSEINGGEAARLWPTFLLLSYPLFQTLTLSRMLLSLALRGVRNQMMRTSDDFPHHDFCEVFAGCGNLTRECLRLGLSGCAFDWVFEPEEHNLCGKGIRLVLDCIASIRQSGLLWIACECRSFTVLCRAQSARSQINNFMGDDSRGFVQVGNILQAVSSLFYFIGWLLQIHVVLEQPQSSCLQFCRPVLGVFHYTGTMSFRTYLGSFGGETVKPLSLFTTWRQIEELQCEKPRCDSTLTTRDDSGAFTGHKDELYKSQQYTVAFGRRVGQLLQAELFQN</sequence>